<keyword evidence="2" id="KW-1185">Reference proteome</keyword>
<evidence type="ECO:0000313" key="1">
    <source>
        <dbReference type="EMBL" id="KAF8443778.1"/>
    </source>
</evidence>
<feature type="non-terminal residue" evidence="1">
    <location>
        <position position="1"/>
    </location>
</feature>
<organism evidence="1 2">
    <name type="scientific">Boletus edulis BED1</name>
    <dbReference type="NCBI Taxonomy" id="1328754"/>
    <lineage>
        <taxon>Eukaryota</taxon>
        <taxon>Fungi</taxon>
        <taxon>Dikarya</taxon>
        <taxon>Basidiomycota</taxon>
        <taxon>Agaricomycotina</taxon>
        <taxon>Agaricomycetes</taxon>
        <taxon>Agaricomycetidae</taxon>
        <taxon>Boletales</taxon>
        <taxon>Boletineae</taxon>
        <taxon>Boletaceae</taxon>
        <taxon>Boletoideae</taxon>
        <taxon>Boletus</taxon>
    </lineage>
</organism>
<protein>
    <submittedName>
        <fullName evidence="1">Uncharacterized protein</fullName>
    </submittedName>
</protein>
<dbReference type="EMBL" id="WHUW01000007">
    <property type="protein sequence ID" value="KAF8443778.1"/>
    <property type="molecule type" value="Genomic_DNA"/>
</dbReference>
<proteinExistence type="predicted"/>
<sequence>RKTNLDLRPLVERTHCVRSSPSDHYYVSTQSRTVYNLSVWLQERAGDYTLSDFRVRLKDHLLAHLRGVQYLGEDLDFSDDN</sequence>
<accession>A0AAD4GI28</accession>
<gene>
    <name evidence="1" type="ORF">L210DRAFT_3395698</name>
</gene>
<evidence type="ECO:0000313" key="2">
    <source>
        <dbReference type="Proteomes" id="UP001194468"/>
    </source>
</evidence>
<dbReference type="Proteomes" id="UP001194468">
    <property type="component" value="Unassembled WGS sequence"/>
</dbReference>
<reference evidence="1" key="1">
    <citation type="submission" date="2019-10" db="EMBL/GenBank/DDBJ databases">
        <authorList>
            <consortium name="DOE Joint Genome Institute"/>
            <person name="Kuo A."/>
            <person name="Miyauchi S."/>
            <person name="Kiss E."/>
            <person name="Drula E."/>
            <person name="Kohler A."/>
            <person name="Sanchez-Garcia M."/>
            <person name="Andreopoulos B."/>
            <person name="Barry K.W."/>
            <person name="Bonito G."/>
            <person name="Buee M."/>
            <person name="Carver A."/>
            <person name="Chen C."/>
            <person name="Cichocki N."/>
            <person name="Clum A."/>
            <person name="Culley D."/>
            <person name="Crous P.W."/>
            <person name="Fauchery L."/>
            <person name="Girlanda M."/>
            <person name="Hayes R."/>
            <person name="Keri Z."/>
            <person name="LaButti K."/>
            <person name="Lipzen A."/>
            <person name="Lombard V."/>
            <person name="Magnuson J."/>
            <person name="Maillard F."/>
            <person name="Morin E."/>
            <person name="Murat C."/>
            <person name="Nolan M."/>
            <person name="Ohm R."/>
            <person name="Pangilinan J."/>
            <person name="Pereira M."/>
            <person name="Perotto S."/>
            <person name="Peter M."/>
            <person name="Riley R."/>
            <person name="Sitrit Y."/>
            <person name="Stielow B."/>
            <person name="Szollosi G."/>
            <person name="Zifcakova L."/>
            <person name="Stursova M."/>
            <person name="Spatafora J.W."/>
            <person name="Tedersoo L."/>
            <person name="Vaario L.-M."/>
            <person name="Yamada A."/>
            <person name="Yan M."/>
            <person name="Wang P."/>
            <person name="Xu J."/>
            <person name="Bruns T."/>
            <person name="Baldrian P."/>
            <person name="Vilgalys R."/>
            <person name="Henrissat B."/>
            <person name="Grigoriev I.V."/>
            <person name="Hibbett D."/>
            <person name="Nagy L.G."/>
            <person name="Martin F.M."/>
        </authorList>
    </citation>
    <scope>NUCLEOTIDE SEQUENCE</scope>
    <source>
        <strain evidence="1">BED1</strain>
    </source>
</reference>
<reference evidence="1" key="2">
    <citation type="journal article" date="2020" name="Nat. Commun.">
        <title>Large-scale genome sequencing of mycorrhizal fungi provides insights into the early evolution of symbiotic traits.</title>
        <authorList>
            <person name="Miyauchi S."/>
            <person name="Kiss E."/>
            <person name="Kuo A."/>
            <person name="Drula E."/>
            <person name="Kohler A."/>
            <person name="Sanchez-Garcia M."/>
            <person name="Morin E."/>
            <person name="Andreopoulos B."/>
            <person name="Barry K.W."/>
            <person name="Bonito G."/>
            <person name="Buee M."/>
            <person name="Carver A."/>
            <person name="Chen C."/>
            <person name="Cichocki N."/>
            <person name="Clum A."/>
            <person name="Culley D."/>
            <person name="Crous P.W."/>
            <person name="Fauchery L."/>
            <person name="Girlanda M."/>
            <person name="Hayes R.D."/>
            <person name="Keri Z."/>
            <person name="LaButti K."/>
            <person name="Lipzen A."/>
            <person name="Lombard V."/>
            <person name="Magnuson J."/>
            <person name="Maillard F."/>
            <person name="Murat C."/>
            <person name="Nolan M."/>
            <person name="Ohm R.A."/>
            <person name="Pangilinan J."/>
            <person name="Pereira M.F."/>
            <person name="Perotto S."/>
            <person name="Peter M."/>
            <person name="Pfister S."/>
            <person name="Riley R."/>
            <person name="Sitrit Y."/>
            <person name="Stielow J.B."/>
            <person name="Szollosi G."/>
            <person name="Zifcakova L."/>
            <person name="Stursova M."/>
            <person name="Spatafora J.W."/>
            <person name="Tedersoo L."/>
            <person name="Vaario L.M."/>
            <person name="Yamada A."/>
            <person name="Yan M."/>
            <person name="Wang P."/>
            <person name="Xu J."/>
            <person name="Bruns T."/>
            <person name="Baldrian P."/>
            <person name="Vilgalys R."/>
            <person name="Dunand C."/>
            <person name="Henrissat B."/>
            <person name="Grigoriev I.V."/>
            <person name="Hibbett D."/>
            <person name="Nagy L.G."/>
            <person name="Martin F.M."/>
        </authorList>
    </citation>
    <scope>NUCLEOTIDE SEQUENCE</scope>
    <source>
        <strain evidence="1">BED1</strain>
    </source>
</reference>
<name>A0AAD4GI28_BOLED</name>
<comment type="caution">
    <text evidence="1">The sequence shown here is derived from an EMBL/GenBank/DDBJ whole genome shotgun (WGS) entry which is preliminary data.</text>
</comment>
<dbReference type="AlphaFoldDB" id="A0AAD4GI28"/>